<sequence length="324" mass="34268">MKHMIRLGVFGLTALLSGVTSQSTVQAALITDQQQTAEVATINQVGGTALLDAAGNVIRQLPYGSCWQVDQVATDSNGAHYLSLGGHQYISTAAATVTGTGFFTVAAQAMQDVITIDQHNAYTVNSAGQKVQTLPDGSQWRINAAAATADGETYYLIGADQYVAADLGTLQSAETQLTLTNNENDGIVTVTAADGAVLVNHNEQTLRTLPAGSQWQTKRIAVDGRGRIYDCLGGDQFVASSAVSIRYPAVYGIFTHAPVTANGVFTVTKENVFAVSRTGKPIQHLTSGSQWRVVGTAIAADSHVYYQISTDQYVAADEGQIVYD</sequence>
<dbReference type="EMBL" id="JQAZ01000001">
    <property type="protein sequence ID" value="KRN33962.1"/>
    <property type="molecule type" value="Genomic_DNA"/>
</dbReference>
<dbReference type="AlphaFoldDB" id="A0A0R2G9N0"/>
<proteinExistence type="predicted"/>
<dbReference type="RefSeq" id="WP_057768569.1">
    <property type="nucleotide sequence ID" value="NZ_JQAT01000001.1"/>
</dbReference>
<evidence type="ECO:0000256" key="1">
    <source>
        <dbReference type="SAM" id="SignalP"/>
    </source>
</evidence>
<evidence type="ECO:0000313" key="4">
    <source>
        <dbReference type="EMBL" id="KRN33962.1"/>
    </source>
</evidence>
<name>A0A0R2G9N0_9LACO</name>
<gene>
    <name evidence="3" type="ORF">IV38_GL000393</name>
    <name evidence="4" type="ORF">IV40_GL000275</name>
</gene>
<dbReference type="STRING" id="81857.IV38_GL000393"/>
<evidence type="ECO:0000313" key="3">
    <source>
        <dbReference type="EMBL" id="KRN29508.1"/>
    </source>
</evidence>
<keyword evidence="1" id="KW-0732">Signal</keyword>
<dbReference type="OrthoDB" id="1654978at2"/>
<dbReference type="EMBL" id="JQAT01000001">
    <property type="protein sequence ID" value="KRN29508.1"/>
    <property type="molecule type" value="Genomic_DNA"/>
</dbReference>
<evidence type="ECO:0000313" key="5">
    <source>
        <dbReference type="Proteomes" id="UP000051645"/>
    </source>
</evidence>
<evidence type="ECO:0000313" key="6">
    <source>
        <dbReference type="Proteomes" id="UP000051751"/>
    </source>
</evidence>
<dbReference type="Proteomes" id="UP000051645">
    <property type="component" value="Unassembled WGS sequence"/>
</dbReference>
<dbReference type="PATRIC" id="fig|81857.3.peg.398"/>
<dbReference type="SUPFAM" id="SSF101898">
    <property type="entry name" value="NHL repeat"/>
    <property type="match status" value="1"/>
</dbReference>
<keyword evidence="5" id="KW-1185">Reference proteome</keyword>
<feature type="domain" description="S-layer protein C-terminal" evidence="2">
    <location>
        <begin position="260"/>
        <end position="316"/>
    </location>
</feature>
<dbReference type="InterPro" id="IPR024968">
    <property type="entry name" value="SlpA_C_lactobacillus"/>
</dbReference>
<feature type="domain" description="S-layer protein C-terminal" evidence="2">
    <location>
        <begin position="118"/>
        <end position="165"/>
    </location>
</feature>
<reference evidence="5 6" key="1">
    <citation type="journal article" date="2015" name="Genome Announc.">
        <title>Expanding the biotechnology potential of lactobacilli through comparative genomics of 213 strains and associated genera.</title>
        <authorList>
            <person name="Sun Z."/>
            <person name="Harris H.M."/>
            <person name="McCann A."/>
            <person name="Guo C."/>
            <person name="Argimon S."/>
            <person name="Zhang W."/>
            <person name="Yang X."/>
            <person name="Jeffery I.B."/>
            <person name="Cooney J.C."/>
            <person name="Kagawa T.F."/>
            <person name="Liu W."/>
            <person name="Song Y."/>
            <person name="Salvetti E."/>
            <person name="Wrobel A."/>
            <person name="Rasinkangas P."/>
            <person name="Parkhill J."/>
            <person name="Rea M.C."/>
            <person name="O'Sullivan O."/>
            <person name="Ritari J."/>
            <person name="Douillard F.P."/>
            <person name="Paul Ross R."/>
            <person name="Yang R."/>
            <person name="Briner A.E."/>
            <person name="Felis G.E."/>
            <person name="de Vos W.M."/>
            <person name="Barrangou R."/>
            <person name="Klaenhammer T.R."/>
            <person name="Caufield P.W."/>
            <person name="Cui Y."/>
            <person name="Zhang H."/>
            <person name="O'Toole P.W."/>
        </authorList>
    </citation>
    <scope>NUCLEOTIDE SEQUENCE [LARGE SCALE GENOMIC DNA]</scope>
    <source>
        <strain evidence="3 6">ATCC BAA-66</strain>
        <strain evidence="4 5">DSM 13344</strain>
    </source>
</reference>
<protein>
    <recommendedName>
        <fullName evidence="2">S-layer protein C-terminal domain-containing protein</fullName>
    </recommendedName>
</protein>
<feature type="chain" id="PRO_5007428724" description="S-layer protein C-terminal domain-containing protein" evidence="1">
    <location>
        <begin position="28"/>
        <end position="324"/>
    </location>
</feature>
<comment type="caution">
    <text evidence="4">The sequence shown here is derived from an EMBL/GenBank/DDBJ whole genome shotgun (WGS) entry which is preliminary data.</text>
</comment>
<evidence type="ECO:0000259" key="2">
    <source>
        <dbReference type="Pfam" id="PF03217"/>
    </source>
</evidence>
<feature type="signal peptide" evidence="1">
    <location>
        <begin position="1"/>
        <end position="27"/>
    </location>
</feature>
<dbReference type="Pfam" id="PF03217">
    <property type="entry name" value="SlpA"/>
    <property type="match status" value="2"/>
</dbReference>
<organism evidence="4 5">
    <name type="scientific">Lactobacillus selangorensis</name>
    <dbReference type="NCBI Taxonomy" id="81857"/>
    <lineage>
        <taxon>Bacteria</taxon>
        <taxon>Bacillati</taxon>
        <taxon>Bacillota</taxon>
        <taxon>Bacilli</taxon>
        <taxon>Lactobacillales</taxon>
        <taxon>Lactobacillaceae</taxon>
        <taxon>Lactobacillus</taxon>
    </lineage>
</organism>
<accession>A0A0R2G9N0</accession>
<dbReference type="Proteomes" id="UP000051751">
    <property type="component" value="Unassembled WGS sequence"/>
</dbReference>